<feature type="transmembrane region" description="Helical" evidence="5">
    <location>
        <begin position="259"/>
        <end position="282"/>
    </location>
</feature>
<dbReference type="RefSeq" id="XP_055897077.1">
    <property type="nucleotide sequence ID" value="XM_056041102.1"/>
</dbReference>
<name>A0A9W3BC47_BIOGL</name>
<keyword evidence="4 5" id="KW-0472">Membrane</keyword>
<keyword evidence="3 5" id="KW-1133">Transmembrane helix</keyword>
<evidence type="ECO:0000256" key="2">
    <source>
        <dbReference type="ARBA" id="ARBA00022692"/>
    </source>
</evidence>
<dbReference type="PANTHER" id="PTHR46641:SF2">
    <property type="entry name" value="FMRFAMIDE RECEPTOR"/>
    <property type="match status" value="1"/>
</dbReference>
<dbReference type="OrthoDB" id="6085069at2759"/>
<dbReference type="OMA" id="ISHAGYK"/>
<evidence type="ECO:0000256" key="1">
    <source>
        <dbReference type="ARBA" id="ARBA00004370"/>
    </source>
</evidence>
<evidence type="ECO:0000259" key="6">
    <source>
        <dbReference type="PROSITE" id="PS50262"/>
    </source>
</evidence>
<dbReference type="SUPFAM" id="SSF81321">
    <property type="entry name" value="Family A G protein-coupled receptor-like"/>
    <property type="match status" value="1"/>
</dbReference>
<dbReference type="InterPro" id="IPR052954">
    <property type="entry name" value="GPCR-Ligand_Int"/>
</dbReference>
<feature type="transmembrane region" description="Helical" evidence="5">
    <location>
        <begin position="20"/>
        <end position="41"/>
    </location>
</feature>
<dbReference type="InterPro" id="IPR017452">
    <property type="entry name" value="GPCR_Rhodpsn_7TM"/>
</dbReference>
<dbReference type="GO" id="GO:0016020">
    <property type="term" value="C:membrane"/>
    <property type="evidence" value="ECO:0007669"/>
    <property type="project" value="UniProtKB-SubCell"/>
</dbReference>
<evidence type="ECO:0000256" key="4">
    <source>
        <dbReference type="ARBA" id="ARBA00023136"/>
    </source>
</evidence>
<dbReference type="Gene3D" id="1.20.1070.10">
    <property type="entry name" value="Rhodopsin 7-helix transmembrane proteins"/>
    <property type="match status" value="1"/>
</dbReference>
<feature type="transmembrane region" description="Helical" evidence="5">
    <location>
        <begin position="302"/>
        <end position="323"/>
    </location>
</feature>
<dbReference type="GeneID" id="129928156"/>
<organism evidence="7 8">
    <name type="scientific">Biomphalaria glabrata</name>
    <name type="common">Bloodfluke planorb</name>
    <name type="synonym">Freshwater snail</name>
    <dbReference type="NCBI Taxonomy" id="6526"/>
    <lineage>
        <taxon>Eukaryota</taxon>
        <taxon>Metazoa</taxon>
        <taxon>Spiralia</taxon>
        <taxon>Lophotrochozoa</taxon>
        <taxon>Mollusca</taxon>
        <taxon>Gastropoda</taxon>
        <taxon>Heterobranchia</taxon>
        <taxon>Euthyneura</taxon>
        <taxon>Panpulmonata</taxon>
        <taxon>Hygrophila</taxon>
        <taxon>Lymnaeoidea</taxon>
        <taxon>Planorbidae</taxon>
        <taxon>Biomphalaria</taxon>
    </lineage>
</organism>
<accession>A0A9W3BC47</accession>
<gene>
    <name evidence="8" type="primary">LOC129928156</name>
</gene>
<dbReference type="Proteomes" id="UP001165740">
    <property type="component" value="Chromosome 9"/>
</dbReference>
<feature type="transmembrane region" description="Helical" evidence="5">
    <location>
        <begin position="53"/>
        <end position="78"/>
    </location>
</feature>
<dbReference type="PANTHER" id="PTHR46641">
    <property type="entry name" value="FMRFAMIDE RECEPTOR-RELATED"/>
    <property type="match status" value="1"/>
</dbReference>
<keyword evidence="7" id="KW-1185">Reference proteome</keyword>
<proteinExistence type="predicted"/>
<comment type="subcellular location">
    <subcellularLocation>
        <location evidence="1">Membrane</location>
    </subcellularLocation>
</comment>
<dbReference type="PROSITE" id="PS50262">
    <property type="entry name" value="G_PROTEIN_RECEP_F1_2"/>
    <property type="match status" value="1"/>
</dbReference>
<sequence length="344" mass="38117">MSSIVSDDALATAMFTYSKILSPSLQVLAILANIFNIVTFCKIGLKDSVNVTFLAIAISDVVYVVMDAFISASVVIALSPWQRDLPVGMLSLSGCVHFYQFVFLDSSTCLETYLAITRCCCVALPLKFKNMFTVTRTLIIIIIIFTCNLFLRVPLFTSYGLAWLKSSTTNLTKLSFVAQKDFQTFNMVEQVGARTVCPVIFLFISTLCSFLLTKSLVAASLRRKLMTQCDSLVNNNASEKSQINEPITTKTLSAKEVQLVKAVTLVIFLLGNVLLVLSVFSLAQAAVAEFYPGKKYKNLHGVVTYAVNLLLISHAGYKSIIYYKFNTKYRSTVNALLRLDSKLH</sequence>
<evidence type="ECO:0000256" key="3">
    <source>
        <dbReference type="ARBA" id="ARBA00022989"/>
    </source>
</evidence>
<dbReference type="AlphaFoldDB" id="A0A9W3BC47"/>
<keyword evidence="2 5" id="KW-0812">Transmembrane</keyword>
<evidence type="ECO:0000256" key="5">
    <source>
        <dbReference type="SAM" id="Phobius"/>
    </source>
</evidence>
<feature type="transmembrane region" description="Helical" evidence="5">
    <location>
        <begin position="191"/>
        <end position="213"/>
    </location>
</feature>
<evidence type="ECO:0000313" key="7">
    <source>
        <dbReference type="Proteomes" id="UP001165740"/>
    </source>
</evidence>
<protein>
    <submittedName>
        <fullName evidence="8">Uncharacterized protein LOC129928156</fullName>
    </submittedName>
</protein>
<feature type="domain" description="G-protein coupled receptors family 1 profile" evidence="6">
    <location>
        <begin position="32"/>
        <end position="322"/>
    </location>
</feature>
<reference evidence="8" key="1">
    <citation type="submission" date="2025-08" db="UniProtKB">
        <authorList>
            <consortium name="RefSeq"/>
        </authorList>
    </citation>
    <scope>IDENTIFICATION</scope>
</reference>
<feature type="transmembrane region" description="Helical" evidence="5">
    <location>
        <begin position="138"/>
        <end position="164"/>
    </location>
</feature>
<evidence type="ECO:0000313" key="8">
    <source>
        <dbReference type="RefSeq" id="XP_055897077.1"/>
    </source>
</evidence>